<keyword evidence="1" id="KW-1133">Transmembrane helix</keyword>
<dbReference type="AlphaFoldDB" id="A0A5Q0UIQ1"/>
<protein>
    <submittedName>
        <fullName evidence="2">Uncharacterized protein</fullName>
    </submittedName>
</protein>
<keyword evidence="3" id="KW-1185">Reference proteome</keyword>
<organism evidence="2 3">
    <name type="scientific">Candidatus Nanohalobium constans</name>
    <dbReference type="NCBI Taxonomy" id="2565781"/>
    <lineage>
        <taxon>Archaea</taxon>
        <taxon>Candidatus Nanohalarchaeota</taxon>
        <taxon>Candidatus Nanohalobia</taxon>
        <taxon>Candidatus Nanohalobiales</taxon>
        <taxon>Candidatus Nanohalobiaceae</taxon>
        <taxon>Candidatus Nanohalobium</taxon>
    </lineage>
</organism>
<sequence length="71" mass="7720">MELFTSDTMKKRKGDVNGTRFLVEVILAIAALTLALYFIPEWLQNAKEATQGCTILQSVVADATQGAINSC</sequence>
<evidence type="ECO:0000313" key="3">
    <source>
        <dbReference type="Proteomes" id="UP000377803"/>
    </source>
</evidence>
<gene>
    <name evidence="2" type="ORF">LC1Nh_0943</name>
</gene>
<name>A0A5Q0UIQ1_9ARCH</name>
<keyword evidence="1" id="KW-0812">Transmembrane</keyword>
<feature type="transmembrane region" description="Helical" evidence="1">
    <location>
        <begin position="21"/>
        <end position="39"/>
    </location>
</feature>
<dbReference type="Proteomes" id="UP000377803">
    <property type="component" value="Chromosome"/>
</dbReference>
<evidence type="ECO:0000256" key="1">
    <source>
        <dbReference type="SAM" id="Phobius"/>
    </source>
</evidence>
<keyword evidence="1" id="KW-0472">Membrane</keyword>
<proteinExistence type="predicted"/>
<reference evidence="3" key="1">
    <citation type="submission" date="2019-05" db="EMBL/GenBank/DDBJ databases">
        <title>Candidatus Nanohalobium constans, a novel model system to study the DPANN nano-sized archaea: genomic and physiological characterization of a nanoarchaeon co-cultured with its chitinotrophic host.</title>
        <authorList>
            <person name="La Cono V."/>
            <person name="Arcadi E."/>
            <person name="Crisafi F."/>
            <person name="Denaro R."/>
            <person name="La Spada G."/>
            <person name="Messina E."/>
            <person name="Smedile F."/>
            <person name="Toshchakov S.V."/>
            <person name="Shevchenko M.A."/>
            <person name="Golyshin P.N."/>
            <person name="Golyshina O.V."/>
            <person name="Ferrer M."/>
            <person name="Rohde M."/>
            <person name="Mushegian A."/>
            <person name="Sorokin D.Y."/>
            <person name="Giuliano L."/>
            <person name="Yakimov M.M."/>
        </authorList>
    </citation>
    <scope>NUCLEOTIDE SEQUENCE [LARGE SCALE GENOMIC DNA]</scope>
    <source>
        <strain evidence="3">LC1Nh</strain>
    </source>
</reference>
<dbReference type="EMBL" id="CP040089">
    <property type="protein sequence ID" value="QGA80825.1"/>
    <property type="molecule type" value="Genomic_DNA"/>
</dbReference>
<dbReference type="KEGG" id="ncon:LC1Nh_0943"/>
<accession>A0A5Q0UIQ1</accession>
<evidence type="ECO:0000313" key="2">
    <source>
        <dbReference type="EMBL" id="QGA80825.1"/>
    </source>
</evidence>